<evidence type="ECO:0000256" key="1">
    <source>
        <dbReference type="ARBA" id="ARBA00008853"/>
    </source>
</evidence>
<dbReference type="RefSeq" id="WP_153836878.1">
    <property type="nucleotide sequence ID" value="NZ_JBHUMW010000009.1"/>
</dbReference>
<evidence type="ECO:0000313" key="4">
    <source>
        <dbReference type="Proteomes" id="UP000435187"/>
    </source>
</evidence>
<gene>
    <name evidence="3" type="ORF">GH885_18985</name>
</gene>
<protein>
    <recommendedName>
        <fullName evidence="2">SMP-30/Gluconolactonase/LRE-like region domain-containing protein</fullName>
    </recommendedName>
</protein>
<dbReference type="PANTHER" id="PTHR10907:SF47">
    <property type="entry name" value="REGUCALCIN"/>
    <property type="match status" value="1"/>
</dbReference>
<name>A0A6N7R5B6_9BACI</name>
<dbReference type="PANTHER" id="PTHR10907">
    <property type="entry name" value="REGUCALCIN"/>
    <property type="match status" value="1"/>
</dbReference>
<dbReference type="Proteomes" id="UP000435187">
    <property type="component" value="Unassembled WGS sequence"/>
</dbReference>
<dbReference type="SUPFAM" id="SSF63829">
    <property type="entry name" value="Calcium-dependent phosphotriesterase"/>
    <property type="match status" value="1"/>
</dbReference>
<sequence length="76" mass="8308">MESGNRKILSTVEVLAQNITSCAFGGDDFDTLYITTVREGMTDEGLANLPLSGSLFSIQPNVRGLLANRFKERNIT</sequence>
<feature type="domain" description="SMP-30/Gluconolactonase/LRE-like region" evidence="2">
    <location>
        <begin position="7"/>
        <end position="37"/>
    </location>
</feature>
<dbReference type="AlphaFoldDB" id="A0A6N7R5B6"/>
<accession>A0A6N7R5B6</accession>
<evidence type="ECO:0000259" key="2">
    <source>
        <dbReference type="Pfam" id="PF08450"/>
    </source>
</evidence>
<dbReference type="GO" id="GO:0019853">
    <property type="term" value="P:L-ascorbic acid biosynthetic process"/>
    <property type="evidence" value="ECO:0007669"/>
    <property type="project" value="TreeGrafter"/>
</dbReference>
<dbReference type="InterPro" id="IPR011042">
    <property type="entry name" value="6-blade_b-propeller_TolB-like"/>
</dbReference>
<dbReference type="Gene3D" id="2.120.10.30">
    <property type="entry name" value="TolB, C-terminal domain"/>
    <property type="match status" value="1"/>
</dbReference>
<dbReference type="InterPro" id="IPR013658">
    <property type="entry name" value="SGL"/>
</dbReference>
<organism evidence="3 4">
    <name type="scientific">Gracilibacillus thailandensis</name>
    <dbReference type="NCBI Taxonomy" id="563735"/>
    <lineage>
        <taxon>Bacteria</taxon>
        <taxon>Bacillati</taxon>
        <taxon>Bacillota</taxon>
        <taxon>Bacilli</taxon>
        <taxon>Bacillales</taxon>
        <taxon>Bacillaceae</taxon>
        <taxon>Gracilibacillus</taxon>
    </lineage>
</organism>
<proteinExistence type="inferred from homology"/>
<comment type="caution">
    <text evidence="3">The sequence shown here is derived from an EMBL/GenBank/DDBJ whole genome shotgun (WGS) entry which is preliminary data.</text>
</comment>
<dbReference type="GO" id="GO:0004341">
    <property type="term" value="F:gluconolactonase activity"/>
    <property type="evidence" value="ECO:0007669"/>
    <property type="project" value="TreeGrafter"/>
</dbReference>
<dbReference type="Pfam" id="PF08450">
    <property type="entry name" value="SGL"/>
    <property type="match status" value="1"/>
</dbReference>
<keyword evidence="4" id="KW-1185">Reference proteome</keyword>
<dbReference type="GO" id="GO:0005509">
    <property type="term" value="F:calcium ion binding"/>
    <property type="evidence" value="ECO:0007669"/>
    <property type="project" value="TreeGrafter"/>
</dbReference>
<reference evidence="3 4" key="1">
    <citation type="submission" date="2019-10" db="EMBL/GenBank/DDBJ databases">
        <title>Gracilibacillus salitolerans sp. nov., a moderate halophile isolated from a saline soil in northwest China.</title>
        <authorList>
            <person name="Gan L."/>
        </authorList>
    </citation>
    <scope>NUCLEOTIDE SEQUENCE [LARGE SCALE GENOMIC DNA]</scope>
    <source>
        <strain evidence="3 4">TP2-8</strain>
    </source>
</reference>
<dbReference type="EMBL" id="WJEE01000064">
    <property type="protein sequence ID" value="MRI68395.1"/>
    <property type="molecule type" value="Genomic_DNA"/>
</dbReference>
<comment type="similarity">
    <text evidence="1">Belongs to the SMP-30/CGR1 family.</text>
</comment>
<evidence type="ECO:0000313" key="3">
    <source>
        <dbReference type="EMBL" id="MRI68395.1"/>
    </source>
</evidence>